<dbReference type="CTD" id="182448"/>
<dbReference type="Proteomes" id="UP000001940">
    <property type="component" value="Chromosome III"/>
</dbReference>
<dbReference type="RefSeq" id="NP_498441.2">
    <property type="nucleotide sequence ID" value="NM_066040.3"/>
</dbReference>
<evidence type="ECO:0000256" key="1">
    <source>
        <dbReference type="SAM" id="Phobius"/>
    </source>
</evidence>
<gene>
    <name evidence="2 4" type="primary">srxa-5</name>
    <name evidence="4" type="ORF">C09E7.1</name>
    <name evidence="2" type="ORF">CELE_C09E7.1</name>
</gene>
<evidence type="ECO:0000313" key="2">
    <source>
        <dbReference type="EMBL" id="CCD63910.2"/>
    </source>
</evidence>
<dbReference type="KEGG" id="cel:CELE_C09E7.1"/>
<evidence type="ECO:0000313" key="4">
    <source>
        <dbReference type="WormBase" id="C09E7.1"/>
    </source>
</evidence>
<dbReference type="AGR" id="WB:WBGene00015637"/>
<dbReference type="PaxDb" id="6239-C09E7.1"/>
<dbReference type="InterPro" id="IPR005047">
    <property type="entry name" value="7TM_GPCR_serpentine_rcpt_Srxa"/>
</dbReference>
<dbReference type="PANTHER" id="PTHR23018">
    <property type="entry name" value="SERPENTINE RECEPTOR, CLASS XA-RELATED"/>
    <property type="match status" value="1"/>
</dbReference>
<dbReference type="AlphaFoldDB" id="Q95YE4"/>
<dbReference type="InParanoid" id="Q95YE4"/>
<dbReference type="HOGENOM" id="CLU_069454_0_0_1"/>
<dbReference type="Bgee" id="WBGene00015637">
    <property type="expression patterns" value="Expressed in pharyngeal muscle cell (C elegans)"/>
</dbReference>
<dbReference type="STRING" id="6239.C09E7.1.1"/>
<keyword evidence="1" id="KW-0472">Membrane</keyword>
<protein>
    <submittedName>
        <fullName evidence="2">G_PROTEIN_RECEP_F1_2 domain-containing protein</fullName>
    </submittedName>
</protein>
<feature type="transmembrane region" description="Helical" evidence="1">
    <location>
        <begin position="5"/>
        <end position="22"/>
    </location>
</feature>
<dbReference type="Pfam" id="PF03383">
    <property type="entry name" value="Serpentine_r_xa"/>
    <property type="match status" value="1"/>
</dbReference>
<dbReference type="EMBL" id="BX284603">
    <property type="protein sequence ID" value="CCD63910.2"/>
    <property type="molecule type" value="Genomic_DNA"/>
</dbReference>
<dbReference type="GeneID" id="182448"/>
<evidence type="ECO:0000313" key="3">
    <source>
        <dbReference type="Proteomes" id="UP000001940"/>
    </source>
</evidence>
<keyword evidence="1" id="KW-0812">Transmembrane</keyword>
<dbReference type="PANTHER" id="PTHR23018:SF14">
    <property type="entry name" value="G_PROTEIN_RECEP_F1_2 DOMAIN-CONTAINING PROTEIN"/>
    <property type="match status" value="1"/>
</dbReference>
<name>Q95YE4_CAEEL</name>
<dbReference type="UCSC" id="C09E7.1">
    <property type="organism name" value="c. elegans"/>
</dbReference>
<organism evidence="2 3">
    <name type="scientific">Caenorhabditis elegans</name>
    <dbReference type="NCBI Taxonomy" id="6239"/>
    <lineage>
        <taxon>Eukaryota</taxon>
        <taxon>Metazoa</taxon>
        <taxon>Ecdysozoa</taxon>
        <taxon>Nematoda</taxon>
        <taxon>Chromadorea</taxon>
        <taxon>Rhabditida</taxon>
        <taxon>Rhabditina</taxon>
        <taxon>Rhabditomorpha</taxon>
        <taxon>Rhabditoidea</taxon>
        <taxon>Rhabditidae</taxon>
        <taxon>Peloderinae</taxon>
        <taxon>Caenorhabditis</taxon>
    </lineage>
</organism>
<sequence>MIYCLVITICVFISLIIPYMSYCPLNFDSRTNIFVAACDPNRHPITTFQNQSTVFFPAIAMIVNMSIILWMKLFKKSTGATSSKWEKTIIRQAISTAIYLSIYEIGYQCIRQFPVEYARLPLEARTIILQFRFCIVCSINFLVYFVEARSTRELLIGKIKSRFSVSNGSKITVVSRIPTF</sequence>
<feature type="transmembrane region" description="Helical" evidence="1">
    <location>
        <begin position="54"/>
        <end position="73"/>
    </location>
</feature>
<keyword evidence="3" id="KW-1185">Reference proteome</keyword>
<dbReference type="PhylomeDB" id="Q95YE4"/>
<dbReference type="WormBase" id="C09E7.1">
    <property type="protein sequence ID" value="CE54135"/>
    <property type="gene ID" value="WBGene00015637"/>
    <property type="gene designation" value="srxa-5"/>
</dbReference>
<dbReference type="FunCoup" id="Q95YE4">
    <property type="interactions" value="1"/>
</dbReference>
<feature type="transmembrane region" description="Helical" evidence="1">
    <location>
        <begin position="127"/>
        <end position="146"/>
    </location>
</feature>
<dbReference type="OrthoDB" id="5905423at2759"/>
<reference evidence="2 3" key="1">
    <citation type="journal article" date="1998" name="Science">
        <title>Genome sequence of the nematode C. elegans: a platform for investigating biology.</title>
        <authorList>
            <consortium name="The C. elegans sequencing consortium"/>
            <person name="Sulson J.E."/>
            <person name="Waterston R."/>
        </authorList>
    </citation>
    <scope>NUCLEOTIDE SEQUENCE [LARGE SCALE GENOMIC DNA]</scope>
    <source>
        <strain evidence="2 3">Bristol N2</strain>
    </source>
</reference>
<proteinExistence type="predicted"/>
<accession>Q95YE4</accession>
<keyword evidence="1" id="KW-1133">Transmembrane helix</keyword>